<feature type="domain" description="DDE Tnp4" evidence="8">
    <location>
        <begin position="25"/>
        <end position="175"/>
    </location>
</feature>
<dbReference type="InterPro" id="IPR027806">
    <property type="entry name" value="HARBI1_dom"/>
</dbReference>
<dbReference type="AlphaFoldDB" id="A0AAN7VMI2"/>
<comment type="similarity">
    <text evidence="3">Belongs to the HARBI1 family.</text>
</comment>
<keyword evidence="6" id="KW-0378">Hydrolase</keyword>
<reference evidence="9 10" key="1">
    <citation type="journal article" date="2024" name="Insects">
        <title>An Improved Chromosome-Level Genome Assembly of the Firefly Pyrocoelia pectoralis.</title>
        <authorList>
            <person name="Fu X."/>
            <person name="Meyer-Rochow V.B."/>
            <person name="Ballantyne L."/>
            <person name="Zhu X."/>
        </authorList>
    </citation>
    <scope>NUCLEOTIDE SEQUENCE [LARGE SCALE GENOMIC DNA]</scope>
    <source>
        <strain evidence="9">XCY_ONT2</strain>
    </source>
</reference>
<evidence type="ECO:0000256" key="1">
    <source>
        <dbReference type="ARBA" id="ARBA00001968"/>
    </source>
</evidence>
<gene>
    <name evidence="9" type="ORF">RI129_002743</name>
</gene>
<accession>A0AAN7VMI2</accession>
<evidence type="ECO:0000256" key="5">
    <source>
        <dbReference type="ARBA" id="ARBA00022723"/>
    </source>
</evidence>
<dbReference type="Proteomes" id="UP001329430">
    <property type="component" value="Chromosome 2"/>
</dbReference>
<dbReference type="PANTHER" id="PTHR22930:SF289">
    <property type="entry name" value="DDE TNP4 DOMAIN-CONTAINING PROTEIN-RELATED"/>
    <property type="match status" value="1"/>
</dbReference>
<keyword evidence="7" id="KW-0539">Nucleus</keyword>
<proteinExistence type="inferred from homology"/>
<dbReference type="Pfam" id="PF13359">
    <property type="entry name" value="DDE_Tnp_4"/>
    <property type="match status" value="1"/>
</dbReference>
<evidence type="ECO:0000313" key="9">
    <source>
        <dbReference type="EMBL" id="KAK5647851.1"/>
    </source>
</evidence>
<comment type="caution">
    <text evidence="9">The sequence shown here is derived from an EMBL/GenBank/DDBJ whole genome shotgun (WGS) entry which is preliminary data.</text>
</comment>
<evidence type="ECO:0000256" key="4">
    <source>
        <dbReference type="ARBA" id="ARBA00022722"/>
    </source>
</evidence>
<name>A0AAN7VMI2_9COLE</name>
<dbReference type="GO" id="GO:0046872">
    <property type="term" value="F:metal ion binding"/>
    <property type="evidence" value="ECO:0007669"/>
    <property type="project" value="UniProtKB-KW"/>
</dbReference>
<dbReference type="PANTHER" id="PTHR22930">
    <property type="match status" value="1"/>
</dbReference>
<evidence type="ECO:0000259" key="8">
    <source>
        <dbReference type="Pfam" id="PF13359"/>
    </source>
</evidence>
<evidence type="ECO:0000256" key="7">
    <source>
        <dbReference type="ARBA" id="ARBA00023242"/>
    </source>
</evidence>
<dbReference type="GO" id="GO:0004518">
    <property type="term" value="F:nuclease activity"/>
    <property type="evidence" value="ECO:0007669"/>
    <property type="project" value="UniProtKB-KW"/>
</dbReference>
<evidence type="ECO:0000313" key="10">
    <source>
        <dbReference type="Proteomes" id="UP001329430"/>
    </source>
</evidence>
<organism evidence="9 10">
    <name type="scientific">Pyrocoelia pectoralis</name>
    <dbReference type="NCBI Taxonomy" id="417401"/>
    <lineage>
        <taxon>Eukaryota</taxon>
        <taxon>Metazoa</taxon>
        <taxon>Ecdysozoa</taxon>
        <taxon>Arthropoda</taxon>
        <taxon>Hexapoda</taxon>
        <taxon>Insecta</taxon>
        <taxon>Pterygota</taxon>
        <taxon>Neoptera</taxon>
        <taxon>Endopterygota</taxon>
        <taxon>Coleoptera</taxon>
        <taxon>Polyphaga</taxon>
        <taxon>Elateriformia</taxon>
        <taxon>Elateroidea</taxon>
        <taxon>Lampyridae</taxon>
        <taxon>Lampyrinae</taxon>
        <taxon>Pyrocoelia</taxon>
    </lineage>
</organism>
<evidence type="ECO:0000256" key="3">
    <source>
        <dbReference type="ARBA" id="ARBA00006958"/>
    </source>
</evidence>
<keyword evidence="4" id="KW-0540">Nuclease</keyword>
<dbReference type="EMBL" id="JAVRBK010000002">
    <property type="protein sequence ID" value="KAK5647851.1"/>
    <property type="molecule type" value="Genomic_DNA"/>
</dbReference>
<evidence type="ECO:0000256" key="6">
    <source>
        <dbReference type="ARBA" id="ARBA00022801"/>
    </source>
</evidence>
<sequence length="232" mass="26572">MPDNMQQVQNDFFDIAAFPRVGAAIDCTHVKIQSPGGNDAELFRNRKNYFSINVQAACDSHLKILDIVARWPGGTHDSTIFNNTRLKARFEAGHFLNTVLIGDSGYPLRPYFFTPINNPNTQEKRLYNESHIRTRNCVERMFGVWKRRFPVLAYGLRLKLQTTLTLIVACAVLHNIAIEMNEPIEVPPAHAINVHELENLINLGHIPQIPHANDNNRGDIRQEFINNYFRNL</sequence>
<keyword evidence="5" id="KW-0479">Metal-binding</keyword>
<comment type="cofactor">
    <cofactor evidence="1">
        <name>a divalent metal cation</name>
        <dbReference type="ChEBI" id="CHEBI:60240"/>
    </cofactor>
</comment>
<protein>
    <recommendedName>
        <fullName evidence="8">DDE Tnp4 domain-containing protein</fullName>
    </recommendedName>
</protein>
<dbReference type="GO" id="GO:0016787">
    <property type="term" value="F:hydrolase activity"/>
    <property type="evidence" value="ECO:0007669"/>
    <property type="project" value="UniProtKB-KW"/>
</dbReference>
<dbReference type="GO" id="GO:0005634">
    <property type="term" value="C:nucleus"/>
    <property type="evidence" value="ECO:0007669"/>
    <property type="project" value="UniProtKB-SubCell"/>
</dbReference>
<keyword evidence="10" id="KW-1185">Reference proteome</keyword>
<evidence type="ECO:0000256" key="2">
    <source>
        <dbReference type="ARBA" id="ARBA00004123"/>
    </source>
</evidence>
<dbReference type="InterPro" id="IPR045249">
    <property type="entry name" value="HARBI1-like"/>
</dbReference>
<comment type="subcellular location">
    <subcellularLocation>
        <location evidence="2">Nucleus</location>
    </subcellularLocation>
</comment>